<name>A0A8J7TLI7_9BACT</name>
<feature type="chain" id="PRO_5035232809" description="Tetratricopeptide repeat protein" evidence="1">
    <location>
        <begin position="31"/>
        <end position="503"/>
    </location>
</feature>
<sequence>MQILSVSKGRCFVVFASTLSILSIANAARAQDAFGSGPGGGDRFRTSTFGSRTRVGDHTVVQGVNSELVDGFYCFDGEASSDSLDDLGQAPTLQGYTTGTIAPAGPLLPGQSLQSDSYGENSSTDLVRIPRAEFKKLVEMPDGLDLLGLSLCDQTCLEIAAQEPNSPESMLTPRAVVLSQASAGARSSYSGNNFQMWPESLCGWNLGSYVDPERRAPGEGAVVDGRLDKFIEPSLLAEVMRVGELCGSNPDYYPRLAAYGLKYRRHFRQRSPREVALDASDAVSSKGDSEIALLKRVLRVKTDLAAIKPRSEDPARRMLSAQKFESEGNLYEALVDRLRLEEMQDDAVSRYRVAVLYRALGEHKLAYEKVKEALECQFKPSEKSLQCKANLLAGDILMEAVKEADRHGSLAISQARLRNATAAYRRACLLCPFDTAVGSRLLKAARLAEAMESNVENKLMLVGAYRYAGDSESAQNLLDELVASAGGDIRVKQIRYAMQITRR</sequence>
<keyword evidence="1" id="KW-0732">Signal</keyword>
<dbReference type="Proteomes" id="UP000664277">
    <property type="component" value="Unassembled WGS sequence"/>
</dbReference>
<gene>
    <name evidence="2" type="ORF">J0M35_09920</name>
</gene>
<evidence type="ECO:0000313" key="2">
    <source>
        <dbReference type="EMBL" id="MBN8660669.1"/>
    </source>
</evidence>
<evidence type="ECO:0008006" key="4">
    <source>
        <dbReference type="Google" id="ProtNLM"/>
    </source>
</evidence>
<comment type="caution">
    <text evidence="2">The sequence shown here is derived from an EMBL/GenBank/DDBJ whole genome shotgun (WGS) entry which is preliminary data.</text>
</comment>
<feature type="signal peptide" evidence="1">
    <location>
        <begin position="1"/>
        <end position="30"/>
    </location>
</feature>
<organism evidence="2 3">
    <name type="scientific">Candidatus Obscuribacter phosphatis</name>
    <dbReference type="NCBI Taxonomy" id="1906157"/>
    <lineage>
        <taxon>Bacteria</taxon>
        <taxon>Bacillati</taxon>
        <taxon>Candidatus Melainabacteria</taxon>
        <taxon>Candidatus Obscuribacterales</taxon>
        <taxon>Candidatus Obscuribacteraceae</taxon>
        <taxon>Candidatus Obscuribacter</taxon>
    </lineage>
</organism>
<evidence type="ECO:0000313" key="3">
    <source>
        <dbReference type="Proteomes" id="UP000664277"/>
    </source>
</evidence>
<proteinExistence type="predicted"/>
<reference evidence="2" key="1">
    <citation type="submission" date="2021-02" db="EMBL/GenBank/DDBJ databases">
        <title>Genome-Resolved Metagenomics of a Microbial Community Performing Photosynthetic Biological Nutrient Removal.</title>
        <authorList>
            <person name="Mcdaniel E.A."/>
        </authorList>
    </citation>
    <scope>NUCLEOTIDE SEQUENCE</scope>
    <source>
        <strain evidence="2">UWPOB_OBS1</strain>
    </source>
</reference>
<accession>A0A8J7TLI7</accession>
<dbReference type="AlphaFoldDB" id="A0A8J7TLI7"/>
<evidence type="ECO:0000256" key="1">
    <source>
        <dbReference type="SAM" id="SignalP"/>
    </source>
</evidence>
<dbReference type="EMBL" id="JAFLCK010000012">
    <property type="protein sequence ID" value="MBN8660669.1"/>
    <property type="molecule type" value="Genomic_DNA"/>
</dbReference>
<protein>
    <recommendedName>
        <fullName evidence="4">Tetratricopeptide repeat protein</fullName>
    </recommendedName>
</protein>